<dbReference type="GO" id="GO:0005576">
    <property type="term" value="C:extracellular region"/>
    <property type="evidence" value="ECO:0007669"/>
    <property type="project" value="UniProtKB-SubCell"/>
</dbReference>
<proteinExistence type="inferred from homology"/>
<feature type="disulfide bond" evidence="12">
    <location>
        <begin position="49"/>
        <end position="125"/>
    </location>
</feature>
<protein>
    <recommendedName>
        <fullName evidence="2 13">Peroxidase</fullName>
        <ecNumber evidence="2 13">1.11.1.7</ecNumber>
    </recommendedName>
</protein>
<feature type="domain" description="Plant heme peroxidase family profile" evidence="14">
    <location>
        <begin position="37"/>
        <end position="341"/>
    </location>
</feature>
<feature type="binding site" description="axial binding residue" evidence="10">
    <location>
        <position position="201"/>
    </location>
    <ligand>
        <name>heme b</name>
        <dbReference type="ChEBI" id="CHEBI:60344"/>
    </ligand>
    <ligandPart>
        <name>Fe</name>
        <dbReference type="ChEBI" id="CHEBI:18248"/>
    </ligandPart>
</feature>
<feature type="chain" id="PRO_5031602666" description="Peroxidase" evidence="13">
    <location>
        <begin position="30"/>
        <end position="343"/>
    </location>
</feature>
<feature type="disulfide bond" evidence="12">
    <location>
        <begin position="131"/>
        <end position="337"/>
    </location>
</feature>
<feature type="binding site" evidence="9">
    <location>
        <position position="171"/>
    </location>
    <ligand>
        <name>substrate</name>
    </ligand>
</feature>
<feature type="site" description="Transition state stabilizer" evidence="11">
    <location>
        <position position="76"/>
    </location>
</feature>
<dbReference type="PRINTS" id="PR00461">
    <property type="entry name" value="PLPEROXIDASE"/>
</dbReference>
<evidence type="ECO:0000256" key="6">
    <source>
        <dbReference type="ARBA" id="ARBA00023002"/>
    </source>
</evidence>
<feature type="binding site" evidence="10">
    <location>
        <position position="90"/>
    </location>
    <ligand>
        <name>Ca(2+)</name>
        <dbReference type="ChEBI" id="CHEBI:29108"/>
        <label>1</label>
    </ligand>
</feature>
<feature type="binding site" evidence="10">
    <location>
        <position position="84"/>
    </location>
    <ligand>
        <name>Ca(2+)</name>
        <dbReference type="ChEBI" id="CHEBI:29108"/>
        <label>1</label>
    </ligand>
</feature>
<dbReference type="InterPro" id="IPR002016">
    <property type="entry name" value="Haem_peroxidase"/>
</dbReference>
<evidence type="ECO:0000256" key="10">
    <source>
        <dbReference type="PIRSR" id="PIRSR600823-3"/>
    </source>
</evidence>
<accession>A0A803KTK2</accession>
<comment type="similarity">
    <text evidence="13">Belongs to the peroxidase family. Classical plant (class III) peroxidase subfamily.</text>
</comment>
<evidence type="ECO:0000256" key="3">
    <source>
        <dbReference type="ARBA" id="ARBA00022559"/>
    </source>
</evidence>
<dbReference type="KEGG" id="cqi:110717643"/>
<dbReference type="InterPro" id="IPR010255">
    <property type="entry name" value="Haem_peroxidase_sf"/>
</dbReference>
<evidence type="ECO:0000256" key="8">
    <source>
        <dbReference type="ARBA" id="ARBA00023157"/>
    </source>
</evidence>
<evidence type="ECO:0000256" key="4">
    <source>
        <dbReference type="ARBA" id="ARBA00022617"/>
    </source>
</evidence>
<sequence length="343" mass="38476">MEEGKQLYFPLVALLFLVVGFLMIGDVEGAVTVPRDTLTRSYYKKTNTCYHAEAYVKHLVKVFWDQDKSITPKLLRLAYSDCMVTGCDASILLDGPNSEKTAPQNTGLGGFAFIDKIKEVLEERCPGVVSCADILQLATRDAAYLSGAPSYPILTGRKDGYTSMVSSVDLPSPNISWEEGFAYFQARGLDLQDFTTLLGAHSTGRARCRYIYDRLYNFQGTGKPDPTLDSSSLEDLRKQCPQKYQKGEHEGLIALNKGSDGAYRFTNDYYKNIIANQAVLRIDQELLYGNETQQLSEQFAHPGYGFEDFRRAFALSMNRLGIYKALTGQKGEVRKNCHKRNSY</sequence>
<evidence type="ECO:0000256" key="1">
    <source>
        <dbReference type="ARBA" id="ARBA00000189"/>
    </source>
</evidence>
<feature type="signal peptide" evidence="13">
    <location>
        <begin position="1"/>
        <end position="29"/>
    </location>
</feature>
<comment type="cofactor">
    <cofactor evidence="10 13">
        <name>Ca(2+)</name>
        <dbReference type="ChEBI" id="CHEBI:29108"/>
    </cofactor>
    <text evidence="10 13">Binds 2 calcium ions per subunit.</text>
</comment>
<dbReference type="GO" id="GO:0042744">
    <property type="term" value="P:hydrogen peroxide catabolic process"/>
    <property type="evidence" value="ECO:0007669"/>
    <property type="project" value="UniProtKB-KW"/>
</dbReference>
<reference evidence="15" key="1">
    <citation type="journal article" date="2017" name="Nature">
        <title>The genome of Chenopodium quinoa.</title>
        <authorList>
            <person name="Jarvis D.E."/>
            <person name="Ho Y.S."/>
            <person name="Lightfoot D.J."/>
            <person name="Schmoeckel S.M."/>
            <person name="Li B."/>
            <person name="Borm T.J.A."/>
            <person name="Ohyanagi H."/>
            <person name="Mineta K."/>
            <person name="Michell C.T."/>
            <person name="Saber N."/>
            <person name="Kharbatia N.M."/>
            <person name="Rupper R.R."/>
            <person name="Sharp A.R."/>
            <person name="Dally N."/>
            <person name="Boughton B.A."/>
            <person name="Woo Y.H."/>
            <person name="Gao G."/>
            <person name="Schijlen E.G.W.M."/>
            <person name="Guo X."/>
            <person name="Momin A.A."/>
            <person name="Negrao S."/>
            <person name="Al-Babili S."/>
            <person name="Gehring C."/>
            <person name="Roessner U."/>
            <person name="Jung C."/>
            <person name="Murphy K."/>
            <person name="Arold S.T."/>
            <person name="Gojobori T."/>
            <person name="van der Linden C.G."/>
            <person name="van Loo E.N."/>
            <person name="Jellen E.N."/>
            <person name="Maughan P.J."/>
            <person name="Tester M."/>
        </authorList>
    </citation>
    <scope>NUCLEOTIDE SEQUENCE [LARGE SCALE GENOMIC DNA]</scope>
    <source>
        <strain evidence="15">cv. PI 614886</strain>
    </source>
</reference>
<evidence type="ECO:0000256" key="13">
    <source>
        <dbReference type="RuleBase" id="RU362060"/>
    </source>
</evidence>
<comment type="subcellular location">
    <subcellularLocation>
        <location evidence="13">Secreted</location>
    </subcellularLocation>
</comment>
<keyword evidence="13" id="KW-0732">Signal</keyword>
<evidence type="ECO:0000256" key="11">
    <source>
        <dbReference type="PIRSR" id="PIRSR600823-4"/>
    </source>
</evidence>
<dbReference type="EnsemblPlants" id="AUR62002360-RA">
    <property type="protein sequence ID" value="AUR62002360-RA:cds"/>
    <property type="gene ID" value="AUR62002360"/>
</dbReference>
<dbReference type="AlphaFoldDB" id="A0A803KTK2"/>
<comment type="function">
    <text evidence="13">Removal of H(2)O(2), oxidation of toxic reductants, biosynthesis and degradation of lignin, suberization, auxin catabolism, response to environmental stresses such as wounding, pathogen attack and oxidative stress.</text>
</comment>
<dbReference type="FunFam" id="1.10.420.10:FF:000001">
    <property type="entry name" value="Peroxidase"/>
    <property type="match status" value="1"/>
</dbReference>
<comment type="cofactor">
    <cofactor evidence="10 13">
        <name>heme b</name>
        <dbReference type="ChEBI" id="CHEBI:60344"/>
    </cofactor>
    <text evidence="10 13">Binds 1 heme b (iron(II)-protoporphyrin IX) group per subunit.</text>
</comment>
<feature type="binding site" evidence="10">
    <location>
        <position position="88"/>
    </location>
    <ligand>
        <name>Ca(2+)</name>
        <dbReference type="ChEBI" id="CHEBI:29108"/>
        <label>1</label>
    </ligand>
</feature>
<keyword evidence="5 10" id="KW-0479">Metal-binding</keyword>
<feature type="disulfide bond" evidence="12">
    <location>
        <begin position="82"/>
        <end position="87"/>
    </location>
</feature>
<dbReference type="Gene3D" id="1.10.420.10">
    <property type="entry name" value="Peroxidase, domain 2"/>
    <property type="match status" value="1"/>
</dbReference>
<evidence type="ECO:0000313" key="15">
    <source>
        <dbReference type="EnsemblPlants" id="AUR62002360-RA:cds"/>
    </source>
</evidence>
<keyword evidence="6 13" id="KW-0560">Oxidoreductase</keyword>
<dbReference type="GO" id="GO:0020037">
    <property type="term" value="F:heme binding"/>
    <property type="evidence" value="ECO:0007669"/>
    <property type="project" value="UniProtKB-UniRule"/>
</dbReference>
<dbReference type="InterPro" id="IPR000823">
    <property type="entry name" value="Peroxidase_pln"/>
</dbReference>
<evidence type="ECO:0000256" key="2">
    <source>
        <dbReference type="ARBA" id="ARBA00012313"/>
    </source>
</evidence>
<keyword evidence="13" id="KW-0376">Hydrogen peroxide</keyword>
<dbReference type="OMA" id="CTMEVAV"/>
<feature type="binding site" evidence="10">
    <location>
        <position position="86"/>
    </location>
    <ligand>
        <name>Ca(2+)</name>
        <dbReference type="ChEBI" id="CHEBI:29108"/>
        <label>1</label>
    </ligand>
</feature>
<keyword evidence="3 13" id="KW-0575">Peroxidase</keyword>
<dbReference type="EC" id="1.11.1.7" evidence="2 13"/>
<dbReference type="GO" id="GO:0006979">
    <property type="term" value="P:response to oxidative stress"/>
    <property type="evidence" value="ECO:0007669"/>
    <property type="project" value="UniProtKB-UniRule"/>
</dbReference>
<dbReference type="SMR" id="A0A803KTK2"/>
<dbReference type="InterPro" id="IPR033905">
    <property type="entry name" value="Secretory_peroxidase"/>
</dbReference>
<keyword evidence="7 10" id="KW-0408">Iron</keyword>
<keyword evidence="10 13" id="KW-0106">Calcium</keyword>
<gene>
    <name evidence="15" type="primary">LOC110717643</name>
</gene>
<dbReference type="PROSITE" id="PS50873">
    <property type="entry name" value="PEROXIDASE_4"/>
    <property type="match status" value="1"/>
</dbReference>
<evidence type="ECO:0000256" key="9">
    <source>
        <dbReference type="PIRSR" id="PIRSR600823-2"/>
    </source>
</evidence>
<feature type="binding site" evidence="10">
    <location>
        <position position="81"/>
    </location>
    <ligand>
        <name>Ca(2+)</name>
        <dbReference type="ChEBI" id="CHEBI:29108"/>
        <label>1</label>
    </ligand>
</feature>
<dbReference type="SUPFAM" id="SSF48113">
    <property type="entry name" value="Heme-dependent peroxidases"/>
    <property type="match status" value="1"/>
</dbReference>
<comment type="catalytic activity">
    <reaction evidence="1 13">
        <text>2 a phenolic donor + H2O2 = 2 a phenolic radical donor + 2 H2O</text>
        <dbReference type="Rhea" id="RHEA:56136"/>
        <dbReference type="ChEBI" id="CHEBI:15377"/>
        <dbReference type="ChEBI" id="CHEBI:16240"/>
        <dbReference type="ChEBI" id="CHEBI:139520"/>
        <dbReference type="ChEBI" id="CHEBI:139521"/>
        <dbReference type="EC" id="1.11.1.7"/>
    </reaction>
</comment>
<dbReference type="PANTHER" id="PTHR31235">
    <property type="entry name" value="PEROXIDASE 25-RELATED"/>
    <property type="match status" value="1"/>
</dbReference>
<keyword evidence="16" id="KW-1185">Reference proteome</keyword>
<keyword evidence="13" id="KW-0964">Secreted</keyword>
<evidence type="ECO:0000259" key="14">
    <source>
        <dbReference type="PROSITE" id="PS50873"/>
    </source>
</evidence>
<dbReference type="Proteomes" id="UP000596660">
    <property type="component" value="Unplaced"/>
</dbReference>
<name>A0A803KTK2_CHEQI</name>
<dbReference type="CDD" id="cd00693">
    <property type="entry name" value="secretory_peroxidase"/>
    <property type="match status" value="1"/>
</dbReference>
<dbReference type="GO" id="GO:0140825">
    <property type="term" value="F:lactoperoxidase activity"/>
    <property type="evidence" value="ECO:0007669"/>
    <property type="project" value="UniProtKB-EC"/>
</dbReference>
<evidence type="ECO:0000313" key="16">
    <source>
        <dbReference type="Proteomes" id="UP000596660"/>
    </source>
</evidence>
<dbReference type="PRINTS" id="PR00458">
    <property type="entry name" value="PEROXIDASE"/>
</dbReference>
<reference evidence="15" key="2">
    <citation type="submission" date="2021-03" db="UniProtKB">
        <authorList>
            <consortium name="EnsemblPlants"/>
        </authorList>
    </citation>
    <scope>IDENTIFICATION</scope>
</reference>
<organism evidence="15 16">
    <name type="scientific">Chenopodium quinoa</name>
    <name type="common">Quinoa</name>
    <dbReference type="NCBI Taxonomy" id="63459"/>
    <lineage>
        <taxon>Eukaryota</taxon>
        <taxon>Viridiplantae</taxon>
        <taxon>Streptophyta</taxon>
        <taxon>Embryophyta</taxon>
        <taxon>Tracheophyta</taxon>
        <taxon>Spermatophyta</taxon>
        <taxon>Magnoliopsida</taxon>
        <taxon>eudicotyledons</taxon>
        <taxon>Gunneridae</taxon>
        <taxon>Pentapetalae</taxon>
        <taxon>Caryophyllales</taxon>
        <taxon>Chenopodiaceae</taxon>
        <taxon>Chenopodioideae</taxon>
        <taxon>Atripliceae</taxon>
        <taxon>Chenopodium</taxon>
    </lineage>
</organism>
<feature type="binding site" evidence="10">
    <location>
        <position position="99"/>
    </location>
    <ligand>
        <name>Ca(2+)</name>
        <dbReference type="ChEBI" id="CHEBI:29108"/>
        <label>1</label>
    </ligand>
</feature>
<dbReference type="GeneID" id="110717643"/>
<feature type="disulfide bond" evidence="12">
    <location>
        <begin position="208"/>
        <end position="240"/>
    </location>
</feature>
<dbReference type="Pfam" id="PF00141">
    <property type="entry name" value="peroxidase"/>
    <property type="match status" value="1"/>
</dbReference>
<dbReference type="Gramene" id="AUR62002360-RA">
    <property type="protein sequence ID" value="AUR62002360-RA:cds"/>
    <property type="gene ID" value="AUR62002360"/>
</dbReference>
<dbReference type="RefSeq" id="XP_021752086.1">
    <property type="nucleotide sequence ID" value="XM_021896394.1"/>
</dbReference>
<keyword evidence="4 13" id="KW-0349">Heme</keyword>
<dbReference type="OrthoDB" id="2113341at2759"/>
<evidence type="ECO:0000256" key="7">
    <source>
        <dbReference type="ARBA" id="ARBA00023004"/>
    </source>
</evidence>
<evidence type="ECO:0000256" key="12">
    <source>
        <dbReference type="PIRSR" id="PIRSR600823-5"/>
    </source>
</evidence>
<keyword evidence="8 12" id="KW-1015">Disulfide bond</keyword>
<dbReference type="Gene3D" id="1.10.520.10">
    <property type="match status" value="1"/>
</dbReference>
<dbReference type="GO" id="GO:0046872">
    <property type="term" value="F:metal ion binding"/>
    <property type="evidence" value="ECO:0007669"/>
    <property type="project" value="UniProtKB-UniRule"/>
</dbReference>
<evidence type="ECO:0000256" key="5">
    <source>
        <dbReference type="ARBA" id="ARBA00022723"/>
    </source>
</evidence>